<reference evidence="1 2" key="1">
    <citation type="journal article" date="2021" name="Int. J. Syst. Evol. Microbiol.">
        <title>Clostridium zeae sp. nov., isolated from corn silage.</title>
        <authorList>
            <person name="Kobayashi H."/>
            <person name="Tanizawa Y."/>
            <person name="Yagura M."/>
            <person name="Sakamoto M."/>
            <person name="Ohkuma M."/>
            <person name="Tohno M."/>
        </authorList>
    </citation>
    <scope>NUCLEOTIDE SEQUENCE [LARGE SCALE GENOMIC DNA]</scope>
    <source>
        <strain evidence="1 2">CSC2</strain>
    </source>
</reference>
<sequence length="63" mass="7558">MWGSSFFIVLMNTTGILTTPLTEFRAFYKINVINRCTKSNKLQNFFKDRLYVKICYNFYIDEV</sequence>
<dbReference type="Proteomes" id="UP000663802">
    <property type="component" value="Unassembled WGS sequence"/>
</dbReference>
<keyword evidence="2" id="KW-1185">Reference proteome</keyword>
<accession>A0ABQ1EEA5</accession>
<evidence type="ECO:0000313" key="2">
    <source>
        <dbReference type="Proteomes" id="UP000663802"/>
    </source>
</evidence>
<organism evidence="1 2">
    <name type="scientific">Clostridium zeae</name>
    <dbReference type="NCBI Taxonomy" id="2759022"/>
    <lineage>
        <taxon>Bacteria</taxon>
        <taxon>Bacillati</taxon>
        <taxon>Bacillota</taxon>
        <taxon>Clostridia</taxon>
        <taxon>Eubacteriales</taxon>
        <taxon>Clostridiaceae</taxon>
        <taxon>Clostridium</taxon>
    </lineage>
</organism>
<evidence type="ECO:0008006" key="3">
    <source>
        <dbReference type="Google" id="ProtNLM"/>
    </source>
</evidence>
<evidence type="ECO:0000313" key="1">
    <source>
        <dbReference type="EMBL" id="GFZ33110.1"/>
    </source>
</evidence>
<gene>
    <name evidence="1" type="ORF">CSC2_36360</name>
</gene>
<protein>
    <recommendedName>
        <fullName evidence="3">Secreted protein</fullName>
    </recommendedName>
</protein>
<proteinExistence type="predicted"/>
<dbReference type="EMBL" id="BMBA01000004">
    <property type="protein sequence ID" value="GFZ33110.1"/>
    <property type="molecule type" value="Genomic_DNA"/>
</dbReference>
<name>A0ABQ1EEA5_9CLOT</name>
<comment type="caution">
    <text evidence="1">The sequence shown here is derived from an EMBL/GenBank/DDBJ whole genome shotgun (WGS) entry which is preliminary data.</text>
</comment>
<dbReference type="RefSeq" id="WP_206871353.1">
    <property type="nucleotide sequence ID" value="NZ_BMBA01000004.1"/>
</dbReference>